<accession>A0ACC0EVH3</accession>
<reference evidence="1 2" key="3">
    <citation type="journal article" date="2022" name="Microbiol. Spectr.">
        <title>Folding features and dynamics of 3D genome architecture in plant fungal pathogens.</title>
        <authorList>
            <person name="Xia C."/>
        </authorList>
    </citation>
    <scope>NUCLEOTIDE SEQUENCE [LARGE SCALE GENOMIC DNA]</scope>
    <source>
        <strain evidence="1 2">93-210</strain>
    </source>
</reference>
<proteinExistence type="predicted"/>
<organism evidence="1 2">
    <name type="scientific">Puccinia striiformis f. sp. tritici</name>
    <dbReference type="NCBI Taxonomy" id="168172"/>
    <lineage>
        <taxon>Eukaryota</taxon>
        <taxon>Fungi</taxon>
        <taxon>Dikarya</taxon>
        <taxon>Basidiomycota</taxon>
        <taxon>Pucciniomycotina</taxon>
        <taxon>Pucciniomycetes</taxon>
        <taxon>Pucciniales</taxon>
        <taxon>Pucciniaceae</taxon>
        <taxon>Puccinia</taxon>
    </lineage>
</organism>
<comment type="caution">
    <text evidence="1">The sequence shown here is derived from an EMBL/GenBank/DDBJ whole genome shotgun (WGS) entry which is preliminary data.</text>
</comment>
<dbReference type="Proteomes" id="UP001060170">
    <property type="component" value="Chromosome 2"/>
</dbReference>
<name>A0ACC0EVH3_9BASI</name>
<keyword evidence="2" id="KW-1185">Reference proteome</keyword>
<protein>
    <submittedName>
        <fullName evidence="1">Uncharacterized protein</fullName>
    </submittedName>
</protein>
<dbReference type="EMBL" id="CM045866">
    <property type="protein sequence ID" value="KAI7961633.1"/>
    <property type="molecule type" value="Genomic_DNA"/>
</dbReference>
<evidence type="ECO:0000313" key="2">
    <source>
        <dbReference type="Proteomes" id="UP001060170"/>
    </source>
</evidence>
<gene>
    <name evidence="1" type="ORF">MJO28_002122</name>
</gene>
<evidence type="ECO:0000313" key="1">
    <source>
        <dbReference type="EMBL" id="KAI7961633.1"/>
    </source>
</evidence>
<reference evidence="2" key="2">
    <citation type="journal article" date="2018" name="Mol. Plant Microbe Interact.">
        <title>Genome sequence resources for the wheat stripe rust pathogen (Puccinia striiformis f. sp. tritici) and the barley stripe rust pathogen (Puccinia striiformis f. sp. hordei).</title>
        <authorList>
            <person name="Xia C."/>
            <person name="Wang M."/>
            <person name="Yin C."/>
            <person name="Cornejo O.E."/>
            <person name="Hulbert S.H."/>
            <person name="Chen X."/>
        </authorList>
    </citation>
    <scope>NUCLEOTIDE SEQUENCE [LARGE SCALE GENOMIC DNA]</scope>
    <source>
        <strain evidence="2">93-210</strain>
    </source>
</reference>
<sequence length="159" mass="18464">MLRRHYGSTVTVFSEFQNLQSGWGIGGLDSRSHMYSCKYLVYGDEYDVFERRLNCRVEACGLKILSCNNARRKYVTETVWIDTALHDDKDIDGIDNSKRKILLAEVRVDEAFRTIIYQQKPTSTMEEDYQPTSFLFQSSLNAAWWGMVGSCKYVADWEL</sequence>
<reference evidence="2" key="1">
    <citation type="journal article" date="2018" name="BMC Genomics">
        <title>Genomic insights into host adaptation between the wheat stripe rust pathogen (Puccinia striiformis f. sp. tritici) and the barley stripe rust pathogen (Puccinia striiformis f. sp. hordei).</title>
        <authorList>
            <person name="Xia C."/>
            <person name="Wang M."/>
            <person name="Yin C."/>
            <person name="Cornejo O.E."/>
            <person name="Hulbert S.H."/>
            <person name="Chen X."/>
        </authorList>
    </citation>
    <scope>NUCLEOTIDE SEQUENCE [LARGE SCALE GENOMIC DNA]</scope>
    <source>
        <strain evidence="2">93-210</strain>
    </source>
</reference>